<dbReference type="RefSeq" id="WP_051082794.1">
    <property type="nucleotide sequence ID" value="NZ_JBHUNE010000006.1"/>
</dbReference>
<dbReference type="Pfam" id="PF07811">
    <property type="entry name" value="TadE"/>
    <property type="match status" value="1"/>
</dbReference>
<evidence type="ECO:0000313" key="3">
    <source>
        <dbReference type="EMBL" id="MFD2758464.1"/>
    </source>
</evidence>
<feature type="transmembrane region" description="Helical" evidence="1">
    <location>
        <begin position="21"/>
        <end position="40"/>
    </location>
</feature>
<keyword evidence="1" id="KW-0472">Membrane</keyword>
<accession>A0ABW5V1C2</accession>
<dbReference type="EMBL" id="JBHUNE010000006">
    <property type="protein sequence ID" value="MFD2758464.1"/>
    <property type="molecule type" value="Genomic_DNA"/>
</dbReference>
<evidence type="ECO:0000259" key="2">
    <source>
        <dbReference type="Pfam" id="PF07811"/>
    </source>
</evidence>
<feature type="domain" description="TadE-like" evidence="2">
    <location>
        <begin position="13"/>
        <end position="55"/>
    </location>
</feature>
<evidence type="ECO:0000256" key="1">
    <source>
        <dbReference type="SAM" id="Phobius"/>
    </source>
</evidence>
<proteinExistence type="predicted"/>
<gene>
    <name evidence="3" type="ORF">ACFSW7_08740</name>
</gene>
<reference evidence="4" key="1">
    <citation type="journal article" date="2019" name="Int. J. Syst. Evol. Microbiol.">
        <title>The Global Catalogue of Microorganisms (GCM) 10K type strain sequencing project: providing services to taxonomists for standard genome sequencing and annotation.</title>
        <authorList>
            <consortium name="The Broad Institute Genomics Platform"/>
            <consortium name="The Broad Institute Genome Sequencing Center for Infectious Disease"/>
            <person name="Wu L."/>
            <person name="Ma J."/>
        </authorList>
    </citation>
    <scope>NUCLEOTIDE SEQUENCE [LARGE SCALE GENOMIC DNA]</scope>
    <source>
        <strain evidence="4">TISTR 1514</strain>
    </source>
</reference>
<protein>
    <submittedName>
        <fullName evidence="3">TadE/TadG family type IV pilus assembly protein</fullName>
    </submittedName>
</protein>
<dbReference type="Proteomes" id="UP001597492">
    <property type="component" value="Unassembled WGS sequence"/>
</dbReference>
<dbReference type="InterPro" id="IPR012495">
    <property type="entry name" value="TadE-like_dom"/>
</dbReference>
<keyword evidence="1" id="KW-0812">Transmembrane</keyword>
<keyword evidence="4" id="KW-1185">Reference proteome</keyword>
<comment type="caution">
    <text evidence="3">The sequence shown here is derived from an EMBL/GenBank/DDBJ whole genome shotgun (WGS) entry which is preliminary data.</text>
</comment>
<evidence type="ECO:0000313" key="4">
    <source>
        <dbReference type="Proteomes" id="UP001597492"/>
    </source>
</evidence>
<organism evidence="3 4">
    <name type="scientific">Gulosibacter faecalis</name>
    <dbReference type="NCBI Taxonomy" id="272240"/>
    <lineage>
        <taxon>Bacteria</taxon>
        <taxon>Bacillati</taxon>
        <taxon>Actinomycetota</taxon>
        <taxon>Actinomycetes</taxon>
        <taxon>Micrococcales</taxon>
        <taxon>Microbacteriaceae</taxon>
        <taxon>Gulosibacter</taxon>
    </lineage>
</organism>
<keyword evidence="1" id="KW-1133">Transmembrane helix</keyword>
<sequence>MRSIASRVTSDRGAAPAEWSLVAGLLTVLFLTVLQVGFVMHVRTTLIDAAAEGARVAGLRDSSAAAGAERTEQLVELALSPGYAESISVDVQGNLVEVRITAPLPLIGLLGFPDGMEVSAHAPIE</sequence>
<name>A0ABW5V1C2_9MICO</name>